<dbReference type="Pfam" id="PF01725">
    <property type="entry name" value="Ham1p_like"/>
    <property type="match status" value="1"/>
</dbReference>
<name>A0A3B0V378_9ZZZZ</name>
<dbReference type="InterPro" id="IPR045435">
    <property type="entry name" value="EAD7"/>
</dbReference>
<protein>
    <recommendedName>
        <fullName evidence="3">Effector-associated domain-containing protein</fullName>
    </recommendedName>
</protein>
<evidence type="ECO:0000256" key="2">
    <source>
        <dbReference type="ARBA" id="ARBA00022801"/>
    </source>
</evidence>
<dbReference type="PANTHER" id="PTHR11067:SF9">
    <property type="entry name" value="INOSINE TRIPHOSPHATE PYROPHOSPHATASE"/>
    <property type="match status" value="1"/>
</dbReference>
<dbReference type="InterPro" id="IPR029001">
    <property type="entry name" value="ITPase-like_fam"/>
</dbReference>
<comment type="similarity">
    <text evidence="1">Belongs to the HAM1 NTPase family.</text>
</comment>
<dbReference type="InterPro" id="IPR002637">
    <property type="entry name" value="RdgB/HAM1"/>
</dbReference>
<feature type="domain" description="Effector-associated" evidence="3">
    <location>
        <begin position="143"/>
        <end position="204"/>
    </location>
</feature>
<reference evidence="4" key="1">
    <citation type="submission" date="2018-06" db="EMBL/GenBank/DDBJ databases">
        <authorList>
            <person name="Zhirakovskaya E."/>
        </authorList>
    </citation>
    <scope>NUCLEOTIDE SEQUENCE</scope>
</reference>
<proteinExistence type="inferred from homology"/>
<dbReference type="EMBL" id="UOEU01000665">
    <property type="protein sequence ID" value="VAW37441.1"/>
    <property type="molecule type" value="Genomic_DNA"/>
</dbReference>
<dbReference type="GO" id="GO:0005737">
    <property type="term" value="C:cytoplasm"/>
    <property type="evidence" value="ECO:0007669"/>
    <property type="project" value="TreeGrafter"/>
</dbReference>
<evidence type="ECO:0000313" key="4">
    <source>
        <dbReference type="EMBL" id="VAW37441.1"/>
    </source>
</evidence>
<dbReference type="SUPFAM" id="SSF52972">
    <property type="entry name" value="ITPase-like"/>
    <property type="match status" value="1"/>
</dbReference>
<gene>
    <name evidence="4" type="ORF">MNBD_CHLOROFLEXI01-3359</name>
</gene>
<dbReference type="Gene3D" id="3.90.950.10">
    <property type="match status" value="1"/>
</dbReference>
<dbReference type="GO" id="GO:0009143">
    <property type="term" value="P:nucleoside triphosphate catabolic process"/>
    <property type="evidence" value="ECO:0007669"/>
    <property type="project" value="InterPro"/>
</dbReference>
<organism evidence="4">
    <name type="scientific">hydrothermal vent metagenome</name>
    <dbReference type="NCBI Taxonomy" id="652676"/>
    <lineage>
        <taxon>unclassified sequences</taxon>
        <taxon>metagenomes</taxon>
        <taxon>ecological metagenomes</taxon>
    </lineage>
</organism>
<accession>A0A3B0V378</accession>
<dbReference type="PANTHER" id="PTHR11067">
    <property type="entry name" value="INOSINE TRIPHOSPHATE PYROPHOSPHATASE/HAM1 PROTEIN"/>
    <property type="match status" value="1"/>
</dbReference>
<dbReference type="Pfam" id="PF19960">
    <property type="entry name" value="EAD7"/>
    <property type="match status" value="1"/>
</dbReference>
<dbReference type="AlphaFoldDB" id="A0A3B0V378"/>
<dbReference type="GO" id="GO:0047429">
    <property type="term" value="F:nucleoside triphosphate diphosphatase activity"/>
    <property type="evidence" value="ECO:0007669"/>
    <property type="project" value="InterPro"/>
</dbReference>
<evidence type="ECO:0000259" key="3">
    <source>
        <dbReference type="Pfam" id="PF19960"/>
    </source>
</evidence>
<keyword evidence="2" id="KW-0378">Hydrolase</keyword>
<sequence length="207" mass="23485">MLPHLPFLVEQTNLLIHAWGHLPGNVAGLFMDGVGAAGICKMLQPFDDRRATAVTKLAYHAPDGRVQVYAGRLNDRIAPTPQGQQIFGWDAIFIPDGHKRTLAEMSLEQRNNISTRKLAVAEFYTAVLQETQADTLLQNRIRLRELMVRYFNKAELEALCFDLGIDKDDLPNATKPELAQEIILYCERHSKLEKLLEICRKQRPHAD</sequence>
<evidence type="ECO:0000256" key="1">
    <source>
        <dbReference type="ARBA" id="ARBA00008023"/>
    </source>
</evidence>